<keyword evidence="2 5" id="KW-0812">Transmembrane</keyword>
<name>A0ABX0XZA8_9ACTN</name>
<dbReference type="RefSeq" id="WP_167926294.1">
    <property type="nucleotide sequence ID" value="NZ_JAATVY010000011.1"/>
</dbReference>
<feature type="transmembrane region" description="Helical" evidence="5">
    <location>
        <begin position="239"/>
        <end position="257"/>
    </location>
</feature>
<feature type="transmembrane region" description="Helical" evidence="5">
    <location>
        <begin position="98"/>
        <end position="123"/>
    </location>
</feature>
<protein>
    <submittedName>
        <fullName evidence="7">MFS transporter</fullName>
    </submittedName>
</protein>
<dbReference type="PROSITE" id="PS50850">
    <property type="entry name" value="MFS"/>
    <property type="match status" value="1"/>
</dbReference>
<reference evidence="7 8" key="1">
    <citation type="submission" date="2020-03" db="EMBL/GenBank/DDBJ databases">
        <title>WGS of the type strain of Planosporangium spp.</title>
        <authorList>
            <person name="Thawai C."/>
        </authorList>
    </citation>
    <scope>NUCLEOTIDE SEQUENCE [LARGE SCALE GENOMIC DNA]</scope>
    <source>
        <strain evidence="7 8">TBRC 5610</strain>
    </source>
</reference>
<sequence length="392" mass="39631">MTRSDRAARLTPSQAVLVLSGCGFTGQNLLFAVVPVLAARTGGRIGAGLATAVFMGATVLVQATMPQVMARVRPHVLLGLSLLLLGAPALLYEVASSLTLVLAVTAVRGAGFGILTVVGSALVSRYAPPARHGSAIGAYGLAVSLTGMVAPPLGLFLLNHGWETQTALLGTLVPLASLLLLAVVRQASPEPLAKKGPAARRLRSVWRDPALVAPVLLFFPCALSYGGVYTFLPLLSQDAPTALLFYGCGFAAARFACGRLSDTITPRVLAAPLLGAVVAGTGAMTVFPAGAGLAATALLAGVGVGGMATVSLVAVMAEATDTEIALASALWNLVFDGGIGFGGVALGLVAESAGYRAVFVVSVAATAVALGAAVLRLMRRRTRRNSRSAPGA</sequence>
<comment type="caution">
    <text evidence="7">The sequence shown here is derived from an EMBL/GenBank/DDBJ whole genome shotgun (WGS) entry which is preliminary data.</text>
</comment>
<feature type="transmembrane region" description="Helical" evidence="5">
    <location>
        <begin position="45"/>
        <end position="63"/>
    </location>
</feature>
<dbReference type="PROSITE" id="PS51257">
    <property type="entry name" value="PROKAR_LIPOPROTEIN"/>
    <property type="match status" value="1"/>
</dbReference>
<keyword evidence="4 5" id="KW-0472">Membrane</keyword>
<feature type="domain" description="Major facilitator superfamily (MFS) profile" evidence="6">
    <location>
        <begin position="1"/>
        <end position="383"/>
    </location>
</feature>
<dbReference type="Gene3D" id="1.20.1250.20">
    <property type="entry name" value="MFS general substrate transporter like domains"/>
    <property type="match status" value="1"/>
</dbReference>
<evidence type="ECO:0000256" key="4">
    <source>
        <dbReference type="ARBA" id="ARBA00023136"/>
    </source>
</evidence>
<comment type="subcellular location">
    <subcellularLocation>
        <location evidence="1">Cell membrane</location>
        <topology evidence="1">Multi-pass membrane protein</topology>
    </subcellularLocation>
</comment>
<keyword evidence="8" id="KW-1185">Reference proteome</keyword>
<feature type="transmembrane region" description="Helical" evidence="5">
    <location>
        <begin position="205"/>
        <end position="227"/>
    </location>
</feature>
<keyword evidence="3 5" id="KW-1133">Transmembrane helix</keyword>
<dbReference type="Proteomes" id="UP000722989">
    <property type="component" value="Unassembled WGS sequence"/>
</dbReference>
<dbReference type="InterPro" id="IPR052714">
    <property type="entry name" value="MFS_Exporter"/>
</dbReference>
<dbReference type="EMBL" id="JAATVY010000011">
    <property type="protein sequence ID" value="NJC71391.1"/>
    <property type="molecule type" value="Genomic_DNA"/>
</dbReference>
<feature type="transmembrane region" description="Helical" evidence="5">
    <location>
        <begin position="329"/>
        <end position="349"/>
    </location>
</feature>
<evidence type="ECO:0000256" key="3">
    <source>
        <dbReference type="ARBA" id="ARBA00022989"/>
    </source>
</evidence>
<feature type="transmembrane region" description="Helical" evidence="5">
    <location>
        <begin position="16"/>
        <end position="39"/>
    </location>
</feature>
<evidence type="ECO:0000256" key="1">
    <source>
        <dbReference type="ARBA" id="ARBA00004651"/>
    </source>
</evidence>
<evidence type="ECO:0000313" key="8">
    <source>
        <dbReference type="Proteomes" id="UP000722989"/>
    </source>
</evidence>
<feature type="transmembrane region" description="Helical" evidence="5">
    <location>
        <begin position="269"/>
        <end position="287"/>
    </location>
</feature>
<proteinExistence type="predicted"/>
<evidence type="ECO:0000256" key="2">
    <source>
        <dbReference type="ARBA" id="ARBA00022692"/>
    </source>
</evidence>
<feature type="transmembrane region" description="Helical" evidence="5">
    <location>
        <begin position="75"/>
        <end position="92"/>
    </location>
</feature>
<feature type="transmembrane region" description="Helical" evidence="5">
    <location>
        <begin position="135"/>
        <end position="158"/>
    </location>
</feature>
<dbReference type="PANTHER" id="PTHR23531:SF1">
    <property type="entry name" value="QUINOLENE RESISTANCE PROTEIN NORA"/>
    <property type="match status" value="1"/>
</dbReference>
<feature type="transmembrane region" description="Helical" evidence="5">
    <location>
        <begin position="293"/>
        <end position="317"/>
    </location>
</feature>
<gene>
    <name evidence="7" type="ORF">HC031_16945</name>
</gene>
<dbReference type="Pfam" id="PF07690">
    <property type="entry name" value="MFS_1"/>
    <property type="match status" value="2"/>
</dbReference>
<dbReference type="InterPro" id="IPR036259">
    <property type="entry name" value="MFS_trans_sf"/>
</dbReference>
<feature type="transmembrane region" description="Helical" evidence="5">
    <location>
        <begin position="355"/>
        <end position="378"/>
    </location>
</feature>
<accession>A0ABX0XZA8</accession>
<dbReference type="PANTHER" id="PTHR23531">
    <property type="entry name" value="QUINOLENE RESISTANCE PROTEIN NORA"/>
    <property type="match status" value="1"/>
</dbReference>
<evidence type="ECO:0000256" key="5">
    <source>
        <dbReference type="SAM" id="Phobius"/>
    </source>
</evidence>
<feature type="transmembrane region" description="Helical" evidence="5">
    <location>
        <begin position="164"/>
        <end position="184"/>
    </location>
</feature>
<organism evidence="7 8">
    <name type="scientific">Planosporangium thailandense</name>
    <dbReference type="NCBI Taxonomy" id="765197"/>
    <lineage>
        <taxon>Bacteria</taxon>
        <taxon>Bacillati</taxon>
        <taxon>Actinomycetota</taxon>
        <taxon>Actinomycetes</taxon>
        <taxon>Micromonosporales</taxon>
        <taxon>Micromonosporaceae</taxon>
        <taxon>Planosporangium</taxon>
    </lineage>
</organism>
<evidence type="ECO:0000313" key="7">
    <source>
        <dbReference type="EMBL" id="NJC71391.1"/>
    </source>
</evidence>
<dbReference type="InterPro" id="IPR011701">
    <property type="entry name" value="MFS"/>
</dbReference>
<dbReference type="InterPro" id="IPR020846">
    <property type="entry name" value="MFS_dom"/>
</dbReference>
<dbReference type="SUPFAM" id="SSF103473">
    <property type="entry name" value="MFS general substrate transporter"/>
    <property type="match status" value="1"/>
</dbReference>
<evidence type="ECO:0000259" key="6">
    <source>
        <dbReference type="PROSITE" id="PS50850"/>
    </source>
</evidence>